<evidence type="ECO:0000313" key="8">
    <source>
        <dbReference type="EMBL" id="KAB1261920.1"/>
    </source>
</evidence>
<dbReference type="OrthoDB" id="5593200at2759"/>
<gene>
    <name evidence="8" type="ORF">Cadr_000021834</name>
</gene>
<name>A0A5N4CST2_CAMDR</name>
<evidence type="ECO:0000313" key="9">
    <source>
        <dbReference type="Proteomes" id="UP000299084"/>
    </source>
</evidence>
<protein>
    <recommendedName>
        <fullName evidence="2">Male-enhanced antigen 1</fullName>
    </recommendedName>
</protein>
<feature type="region of interest" description="Disordered" evidence="7">
    <location>
        <begin position="79"/>
        <end position="127"/>
    </location>
</feature>
<dbReference type="EMBL" id="JWIN03000020">
    <property type="protein sequence ID" value="KAB1261920.1"/>
    <property type="molecule type" value="Genomic_DNA"/>
</dbReference>
<comment type="caution">
    <text evidence="8">The sequence shown here is derived from an EMBL/GenBank/DDBJ whole genome shotgun (WGS) entry which is preliminary data.</text>
</comment>
<feature type="compositionally biased region" description="Polar residues" evidence="7">
    <location>
        <begin position="84"/>
        <end position="103"/>
    </location>
</feature>
<dbReference type="AlphaFoldDB" id="A0A5N4CST2"/>
<evidence type="ECO:0000256" key="1">
    <source>
        <dbReference type="ARBA" id="ARBA00002540"/>
    </source>
</evidence>
<dbReference type="Pfam" id="PF06910">
    <property type="entry name" value="MEA1"/>
    <property type="match status" value="1"/>
</dbReference>
<reference evidence="8 9" key="1">
    <citation type="journal article" date="2019" name="Mol. Ecol. Resour.">
        <title>Improving Illumina assemblies with Hi-C and long reads: an example with the North African dromedary.</title>
        <authorList>
            <person name="Elbers J.P."/>
            <person name="Rogers M.F."/>
            <person name="Perelman P.L."/>
            <person name="Proskuryakova A.A."/>
            <person name="Serdyukova N.A."/>
            <person name="Johnson W.E."/>
            <person name="Horin P."/>
            <person name="Corander J."/>
            <person name="Murphy D."/>
            <person name="Burger P.A."/>
        </authorList>
    </citation>
    <scope>NUCLEOTIDE SEQUENCE [LARGE SCALE GENOMIC DNA]</scope>
    <source>
        <strain evidence="8">Drom800</strain>
        <tissue evidence="8">Blood</tissue>
    </source>
</reference>
<feature type="compositionally biased region" description="Acidic residues" evidence="7">
    <location>
        <begin position="104"/>
        <end position="114"/>
    </location>
</feature>
<feature type="region of interest" description="Disordered" evidence="7">
    <location>
        <begin position="161"/>
        <end position="188"/>
    </location>
</feature>
<dbReference type="STRING" id="9838.ENSCDRP00005012243"/>
<keyword evidence="6" id="KW-0744">Spermatogenesis</keyword>
<keyword evidence="9" id="KW-1185">Reference proteome</keyword>
<keyword evidence="3" id="KW-0217">Developmental protein</keyword>
<evidence type="ECO:0000256" key="4">
    <source>
        <dbReference type="ARBA" id="ARBA00022553"/>
    </source>
</evidence>
<keyword evidence="5" id="KW-0221">Differentiation</keyword>
<evidence type="ECO:0000256" key="6">
    <source>
        <dbReference type="ARBA" id="ARBA00022871"/>
    </source>
</evidence>
<dbReference type="InterPro" id="IPR009685">
    <property type="entry name" value="MEA1"/>
</dbReference>
<dbReference type="PANTHER" id="PTHR17005">
    <property type="entry name" value="MALE-ENHANCED ANTIGEN-1"/>
    <property type="match status" value="1"/>
</dbReference>
<dbReference type="Proteomes" id="UP000299084">
    <property type="component" value="Unassembled WGS sequence"/>
</dbReference>
<evidence type="ECO:0000256" key="3">
    <source>
        <dbReference type="ARBA" id="ARBA00022473"/>
    </source>
</evidence>
<evidence type="ECO:0000256" key="7">
    <source>
        <dbReference type="SAM" id="MobiDB-lite"/>
    </source>
</evidence>
<accession>A0A5N4CST2</accession>
<evidence type="ECO:0000256" key="5">
    <source>
        <dbReference type="ARBA" id="ARBA00022782"/>
    </source>
</evidence>
<proteinExistence type="predicted"/>
<dbReference type="GO" id="GO:0030154">
    <property type="term" value="P:cell differentiation"/>
    <property type="evidence" value="ECO:0007669"/>
    <property type="project" value="UniProtKB-KW"/>
</dbReference>
<comment type="function">
    <text evidence="1">May play an important role in spermatogenesis and/or testis development.</text>
</comment>
<sequence>MVEAGQGVDYTSSLASIMNVGRGWRTSCPGTSCPAGSEGAGSAAGSELVRRAEAPVLRISGVGPCLMAAVVLGGDTMGPERIFPSQTEELGPHQGSTEGTGDWSSEEPEEEQEETGAGPAGYSYQPLNQDPEQEEVELAPVGDGEDVVADIQDRIQALGLHLPDPPLESEDEDEGGATALSNHSSIPMDPEHVELVKRTMAGVSLPAPGVPAWAREISDAQWEDVVQKALQARQAAPAWK</sequence>
<organism evidence="8 9">
    <name type="scientific">Camelus dromedarius</name>
    <name type="common">Dromedary</name>
    <name type="synonym">Arabian camel</name>
    <dbReference type="NCBI Taxonomy" id="9838"/>
    <lineage>
        <taxon>Eukaryota</taxon>
        <taxon>Metazoa</taxon>
        <taxon>Chordata</taxon>
        <taxon>Craniata</taxon>
        <taxon>Vertebrata</taxon>
        <taxon>Euteleostomi</taxon>
        <taxon>Mammalia</taxon>
        <taxon>Eutheria</taxon>
        <taxon>Laurasiatheria</taxon>
        <taxon>Artiodactyla</taxon>
        <taxon>Tylopoda</taxon>
        <taxon>Camelidae</taxon>
        <taxon>Camelus</taxon>
    </lineage>
</organism>
<evidence type="ECO:0000256" key="2">
    <source>
        <dbReference type="ARBA" id="ARBA00022245"/>
    </source>
</evidence>
<dbReference type="GO" id="GO:0007283">
    <property type="term" value="P:spermatogenesis"/>
    <property type="evidence" value="ECO:0007669"/>
    <property type="project" value="UniProtKB-KW"/>
</dbReference>
<keyword evidence="4" id="KW-0597">Phosphoprotein</keyword>